<accession>A0A654FC99</accession>
<gene>
    <name evidence="1" type="ORF">AN1_LOCUS14601</name>
</gene>
<organism evidence="1 2">
    <name type="scientific">Arabidopsis thaliana</name>
    <name type="common">Mouse-ear cress</name>
    <dbReference type="NCBI Taxonomy" id="3702"/>
    <lineage>
        <taxon>Eukaryota</taxon>
        <taxon>Viridiplantae</taxon>
        <taxon>Streptophyta</taxon>
        <taxon>Embryophyta</taxon>
        <taxon>Tracheophyta</taxon>
        <taxon>Spermatophyta</taxon>
        <taxon>Magnoliopsida</taxon>
        <taxon>eudicotyledons</taxon>
        <taxon>Gunneridae</taxon>
        <taxon>Pentapetalae</taxon>
        <taxon>rosids</taxon>
        <taxon>malvids</taxon>
        <taxon>Brassicales</taxon>
        <taxon>Brassicaceae</taxon>
        <taxon>Camelineae</taxon>
        <taxon>Arabidopsis</taxon>
    </lineage>
</organism>
<dbReference type="Proteomes" id="UP000426265">
    <property type="component" value="Unassembled WGS sequence"/>
</dbReference>
<sequence>MVPSPRSGDYRHFFHLVSSFPLFTEIRQSRLNNCKVSIHETESLRKNGIMTSFPWSGGYLIFLNLSSPIPPDYKTNVNHLLIDEQLQFAILVPATTSIREPSSTSARLLIVTTLSSIDSLVEDHSTNRDLTCTKTLNCFCLKALMEYLLSHLIYHVWALGNASFTYVLNFVISKSLYVIVLI</sequence>
<evidence type="ECO:0000313" key="1">
    <source>
        <dbReference type="EMBL" id="VYS59159.1"/>
    </source>
</evidence>
<name>A0A654FC99_ARATH</name>
<dbReference type="AlphaFoldDB" id="A0A654FC99"/>
<protein>
    <submittedName>
        <fullName evidence="1">Uncharacterized protein</fullName>
    </submittedName>
</protein>
<reference evidence="1 2" key="1">
    <citation type="submission" date="2019-11" db="EMBL/GenBank/DDBJ databases">
        <authorList>
            <person name="Jiao W.-B."/>
            <person name="Schneeberger K."/>
        </authorList>
    </citation>
    <scope>NUCLEOTIDE SEQUENCE [LARGE SCALE GENOMIC DNA]</scope>
    <source>
        <strain evidence="2">cv. An-1</strain>
    </source>
</reference>
<dbReference type="EMBL" id="CACRSJ010000106">
    <property type="protein sequence ID" value="VYS59159.1"/>
    <property type="molecule type" value="Genomic_DNA"/>
</dbReference>
<proteinExistence type="predicted"/>
<evidence type="ECO:0000313" key="2">
    <source>
        <dbReference type="Proteomes" id="UP000426265"/>
    </source>
</evidence>